<accession>A0A5J4UNL2</accession>
<evidence type="ECO:0000313" key="8">
    <source>
        <dbReference type="EMBL" id="KAA6372007.1"/>
    </source>
</evidence>
<evidence type="ECO:0000256" key="6">
    <source>
        <dbReference type="SAM" id="MobiDB-lite"/>
    </source>
</evidence>
<feature type="domain" description="Protein kinase" evidence="7">
    <location>
        <begin position="1"/>
        <end position="215"/>
    </location>
</feature>
<dbReference type="CDD" id="cd00180">
    <property type="entry name" value="PKc"/>
    <property type="match status" value="1"/>
</dbReference>
<keyword evidence="2" id="KW-0808">Transferase</keyword>
<dbReference type="PROSITE" id="PS00108">
    <property type="entry name" value="PROTEIN_KINASE_ST"/>
    <property type="match status" value="1"/>
</dbReference>
<dbReference type="InterPro" id="IPR000719">
    <property type="entry name" value="Prot_kinase_dom"/>
</dbReference>
<dbReference type="SUPFAM" id="SSF56112">
    <property type="entry name" value="Protein kinase-like (PK-like)"/>
    <property type="match status" value="1"/>
</dbReference>
<dbReference type="Proteomes" id="UP000324800">
    <property type="component" value="Unassembled WGS sequence"/>
</dbReference>
<dbReference type="AlphaFoldDB" id="A0A5J4UNL2"/>
<dbReference type="EMBL" id="SNRW01013976">
    <property type="protein sequence ID" value="KAA6372007.1"/>
    <property type="molecule type" value="Genomic_DNA"/>
</dbReference>
<dbReference type="InterPro" id="IPR050660">
    <property type="entry name" value="NEK_Ser/Thr_kinase"/>
</dbReference>
<evidence type="ECO:0000256" key="3">
    <source>
        <dbReference type="ARBA" id="ARBA00022741"/>
    </source>
</evidence>
<organism evidence="8 9">
    <name type="scientific">Streblomastix strix</name>
    <dbReference type="NCBI Taxonomy" id="222440"/>
    <lineage>
        <taxon>Eukaryota</taxon>
        <taxon>Metamonada</taxon>
        <taxon>Preaxostyla</taxon>
        <taxon>Oxymonadida</taxon>
        <taxon>Streblomastigidae</taxon>
        <taxon>Streblomastix</taxon>
    </lineage>
</organism>
<dbReference type="Gene3D" id="1.10.510.10">
    <property type="entry name" value="Transferase(Phosphotransferase) domain 1"/>
    <property type="match status" value="1"/>
</dbReference>
<dbReference type="GO" id="GO:0005524">
    <property type="term" value="F:ATP binding"/>
    <property type="evidence" value="ECO:0007669"/>
    <property type="project" value="UniProtKB-KW"/>
</dbReference>
<keyword evidence="4" id="KW-0418">Kinase</keyword>
<feature type="compositionally biased region" description="Basic and acidic residues" evidence="6">
    <location>
        <begin position="185"/>
        <end position="209"/>
    </location>
</feature>
<gene>
    <name evidence="8" type="ORF">EZS28_032467</name>
</gene>
<dbReference type="InterPro" id="IPR008271">
    <property type="entry name" value="Ser/Thr_kinase_AS"/>
</dbReference>
<evidence type="ECO:0000259" key="7">
    <source>
        <dbReference type="PROSITE" id="PS50011"/>
    </source>
</evidence>
<proteinExistence type="predicted"/>
<evidence type="ECO:0000256" key="5">
    <source>
        <dbReference type="ARBA" id="ARBA00022840"/>
    </source>
</evidence>
<dbReference type="InterPro" id="IPR011009">
    <property type="entry name" value="Kinase-like_dom_sf"/>
</dbReference>
<protein>
    <recommendedName>
        <fullName evidence="1">non-specific serine/threonine protein kinase</fullName>
        <ecNumber evidence="1">2.7.11.1</ecNumber>
    </recommendedName>
</protein>
<name>A0A5J4UNL2_9EUKA</name>
<dbReference type="SMART" id="SM00220">
    <property type="entry name" value="S_TKc"/>
    <property type="match status" value="1"/>
</dbReference>
<dbReference type="PANTHER" id="PTHR43671:SF13">
    <property type="entry name" value="SERINE_THREONINE-PROTEIN KINASE NEK2"/>
    <property type="match status" value="1"/>
</dbReference>
<dbReference type="PROSITE" id="PS50011">
    <property type="entry name" value="PROTEIN_KINASE_DOM"/>
    <property type="match status" value="1"/>
</dbReference>
<sequence length="215" mass="24603">MQDNATKQKTAWKELNYYTDQEKQTLLQEAELMLLSCKNLRNPKSSSSSSSSTSLSSKSPFIHVVEPLGFIADEQDSKAYLVMEYYEGGDMRQYIKEMSVKGTEIKVDNAWKITGQIGLSLNQLHQNDIIHGDMKPENVLLTKDYYVKLADFGLSKMLEQGQTAALLVGGTLFYFAPEVLEVQKDDQTVEKEEKKDDQTEKEKKPKDNVQKFWRL</sequence>
<dbReference type="GO" id="GO:0004674">
    <property type="term" value="F:protein serine/threonine kinase activity"/>
    <property type="evidence" value="ECO:0007669"/>
    <property type="project" value="UniProtKB-EC"/>
</dbReference>
<comment type="caution">
    <text evidence="8">The sequence shown here is derived from an EMBL/GenBank/DDBJ whole genome shotgun (WGS) entry which is preliminary data.</text>
</comment>
<dbReference type="Pfam" id="PF00069">
    <property type="entry name" value="Pkinase"/>
    <property type="match status" value="1"/>
</dbReference>
<dbReference type="PANTHER" id="PTHR43671">
    <property type="entry name" value="SERINE/THREONINE-PROTEIN KINASE NEK"/>
    <property type="match status" value="1"/>
</dbReference>
<evidence type="ECO:0000256" key="4">
    <source>
        <dbReference type="ARBA" id="ARBA00022777"/>
    </source>
</evidence>
<evidence type="ECO:0000256" key="2">
    <source>
        <dbReference type="ARBA" id="ARBA00022679"/>
    </source>
</evidence>
<evidence type="ECO:0000256" key="1">
    <source>
        <dbReference type="ARBA" id="ARBA00012513"/>
    </source>
</evidence>
<dbReference type="OrthoDB" id="10252171at2759"/>
<dbReference type="EC" id="2.7.11.1" evidence="1"/>
<feature type="region of interest" description="Disordered" evidence="6">
    <location>
        <begin position="185"/>
        <end position="215"/>
    </location>
</feature>
<reference evidence="8 9" key="1">
    <citation type="submission" date="2019-03" db="EMBL/GenBank/DDBJ databases">
        <title>Single cell metagenomics reveals metabolic interactions within the superorganism composed of flagellate Streblomastix strix and complex community of Bacteroidetes bacteria on its surface.</title>
        <authorList>
            <person name="Treitli S.C."/>
            <person name="Kolisko M."/>
            <person name="Husnik F."/>
            <person name="Keeling P."/>
            <person name="Hampl V."/>
        </authorList>
    </citation>
    <scope>NUCLEOTIDE SEQUENCE [LARGE SCALE GENOMIC DNA]</scope>
    <source>
        <strain evidence="8">ST1C</strain>
    </source>
</reference>
<keyword evidence="5" id="KW-0067">ATP-binding</keyword>
<evidence type="ECO:0000313" key="9">
    <source>
        <dbReference type="Proteomes" id="UP000324800"/>
    </source>
</evidence>
<keyword evidence="3" id="KW-0547">Nucleotide-binding</keyword>